<dbReference type="Gene3D" id="1.20.1260.10">
    <property type="match status" value="1"/>
</dbReference>
<protein>
    <submittedName>
        <fullName evidence="1">DUF892 family protein</fullName>
    </submittedName>
</protein>
<name>A0A934RVD5_9BACT</name>
<sequence length="152" mass="16963">MKDLYSAESQIEEALPKMEEAASHDDLKAAFREHLEETKTHKQRLEQIFADLKYAPTGEKCEGCAGLIEEGEEIIEEIEKGEVRDAGLIGAAQRVEHYEMAGYGTVIAFARKLGHHTIADTLTLTLEEEGKTDRSLSRLAEKVINFQAMEVA</sequence>
<dbReference type="PANTHER" id="PTHR30565">
    <property type="entry name" value="PROTEIN YCIF"/>
    <property type="match status" value="1"/>
</dbReference>
<reference evidence="1" key="1">
    <citation type="submission" date="2021-01" db="EMBL/GenBank/DDBJ databases">
        <title>Modified the classification status of verrucomicrobia.</title>
        <authorList>
            <person name="Feng X."/>
        </authorList>
    </citation>
    <scope>NUCLEOTIDE SEQUENCE</scope>
    <source>
        <strain evidence="1">KCTC 12986</strain>
    </source>
</reference>
<evidence type="ECO:0000313" key="1">
    <source>
        <dbReference type="EMBL" id="MBK1835161.1"/>
    </source>
</evidence>
<dbReference type="PANTHER" id="PTHR30565:SF9">
    <property type="entry name" value="PROTEIN YCIF"/>
    <property type="match status" value="1"/>
</dbReference>
<keyword evidence="2" id="KW-1185">Reference proteome</keyword>
<proteinExistence type="predicted"/>
<gene>
    <name evidence="1" type="ORF">JIN78_13915</name>
</gene>
<dbReference type="InterPro" id="IPR010287">
    <property type="entry name" value="DUF892_YciF-like"/>
</dbReference>
<dbReference type="Pfam" id="PF05974">
    <property type="entry name" value="DUF892"/>
    <property type="match status" value="1"/>
</dbReference>
<dbReference type="InterPro" id="IPR012347">
    <property type="entry name" value="Ferritin-like"/>
</dbReference>
<organism evidence="1 2">
    <name type="scientific">Roseibacillus ishigakijimensis</name>
    <dbReference type="NCBI Taxonomy" id="454146"/>
    <lineage>
        <taxon>Bacteria</taxon>
        <taxon>Pseudomonadati</taxon>
        <taxon>Verrucomicrobiota</taxon>
        <taxon>Verrucomicrobiia</taxon>
        <taxon>Verrucomicrobiales</taxon>
        <taxon>Verrucomicrobiaceae</taxon>
        <taxon>Roseibacillus</taxon>
    </lineage>
</organism>
<dbReference type="AlphaFoldDB" id="A0A934RVD5"/>
<dbReference type="InterPro" id="IPR047114">
    <property type="entry name" value="YciF"/>
</dbReference>
<comment type="caution">
    <text evidence="1">The sequence shown here is derived from an EMBL/GenBank/DDBJ whole genome shotgun (WGS) entry which is preliminary data.</text>
</comment>
<dbReference type="EMBL" id="JAENIO010000042">
    <property type="protein sequence ID" value="MBK1835161.1"/>
    <property type="molecule type" value="Genomic_DNA"/>
</dbReference>
<dbReference type="InterPro" id="IPR009078">
    <property type="entry name" value="Ferritin-like_SF"/>
</dbReference>
<accession>A0A934RVD5</accession>
<evidence type="ECO:0000313" key="2">
    <source>
        <dbReference type="Proteomes" id="UP000604083"/>
    </source>
</evidence>
<dbReference type="Proteomes" id="UP000604083">
    <property type="component" value="Unassembled WGS sequence"/>
</dbReference>
<dbReference type="SUPFAM" id="SSF47240">
    <property type="entry name" value="Ferritin-like"/>
    <property type="match status" value="1"/>
</dbReference>